<proteinExistence type="inferred from homology"/>
<dbReference type="InterPro" id="IPR023997">
    <property type="entry name" value="TonB-dep_OMP_SusC/RagA_CS"/>
</dbReference>
<dbReference type="Gene3D" id="2.170.130.10">
    <property type="entry name" value="TonB-dependent receptor, plug domain"/>
    <property type="match status" value="1"/>
</dbReference>
<keyword evidence="6 7" id="KW-0998">Cell outer membrane</keyword>
<dbReference type="GO" id="GO:0009279">
    <property type="term" value="C:cell outer membrane"/>
    <property type="evidence" value="ECO:0007669"/>
    <property type="project" value="UniProtKB-SubCell"/>
</dbReference>
<dbReference type="InterPro" id="IPR036942">
    <property type="entry name" value="Beta-barrel_TonB_sf"/>
</dbReference>
<evidence type="ECO:0000256" key="2">
    <source>
        <dbReference type="ARBA" id="ARBA00022448"/>
    </source>
</evidence>
<evidence type="ECO:0000256" key="8">
    <source>
        <dbReference type="SAM" id="SignalP"/>
    </source>
</evidence>
<evidence type="ECO:0000256" key="5">
    <source>
        <dbReference type="ARBA" id="ARBA00023136"/>
    </source>
</evidence>
<dbReference type="OrthoDB" id="9768177at2"/>
<keyword evidence="11" id="KW-1185">Reference proteome</keyword>
<comment type="similarity">
    <text evidence="7">Belongs to the TonB-dependent receptor family.</text>
</comment>
<dbReference type="SUPFAM" id="SSF56935">
    <property type="entry name" value="Porins"/>
    <property type="match status" value="1"/>
</dbReference>
<keyword evidence="2 7" id="KW-0813">Transport</keyword>
<comment type="subcellular location">
    <subcellularLocation>
        <location evidence="1 7">Cell outer membrane</location>
        <topology evidence="1 7">Multi-pass membrane protein</topology>
    </subcellularLocation>
</comment>
<dbReference type="NCBIfam" id="TIGR04056">
    <property type="entry name" value="OMP_RagA_SusC"/>
    <property type="match status" value="1"/>
</dbReference>
<dbReference type="InterPro" id="IPR037066">
    <property type="entry name" value="Plug_dom_sf"/>
</dbReference>
<name>A0A317EW11_9SPHI</name>
<evidence type="ECO:0000256" key="3">
    <source>
        <dbReference type="ARBA" id="ARBA00022452"/>
    </source>
</evidence>
<evidence type="ECO:0000256" key="1">
    <source>
        <dbReference type="ARBA" id="ARBA00004571"/>
    </source>
</evidence>
<reference evidence="11" key="1">
    <citation type="submission" date="2018-05" db="EMBL/GenBank/DDBJ databases">
        <title>Pedobacter paludis sp. nov., isolated from wetland soil.</title>
        <authorList>
            <person name="Zhang Y."/>
        </authorList>
    </citation>
    <scope>NUCLEOTIDE SEQUENCE [LARGE SCALE GENOMIC DNA]</scope>
    <source>
        <strain evidence="11">R-8</strain>
    </source>
</reference>
<dbReference type="EMBL" id="QGNY01000006">
    <property type="protein sequence ID" value="PWS30642.1"/>
    <property type="molecule type" value="Genomic_DNA"/>
</dbReference>
<dbReference type="Proteomes" id="UP000245391">
    <property type="component" value="Unassembled WGS sequence"/>
</dbReference>
<evidence type="ECO:0000259" key="9">
    <source>
        <dbReference type="Pfam" id="PF07715"/>
    </source>
</evidence>
<keyword evidence="4 7" id="KW-0812">Transmembrane</keyword>
<comment type="caution">
    <text evidence="10">The sequence shown here is derived from an EMBL/GenBank/DDBJ whole genome shotgun (WGS) entry which is preliminary data.</text>
</comment>
<dbReference type="Pfam" id="PF13715">
    <property type="entry name" value="CarbopepD_reg_2"/>
    <property type="match status" value="1"/>
</dbReference>
<accession>A0A317EW11</accession>
<dbReference type="NCBIfam" id="TIGR04057">
    <property type="entry name" value="SusC_RagA_signa"/>
    <property type="match status" value="1"/>
</dbReference>
<dbReference type="Gene3D" id="2.60.40.1120">
    <property type="entry name" value="Carboxypeptidase-like, regulatory domain"/>
    <property type="match status" value="1"/>
</dbReference>
<organism evidence="10 11">
    <name type="scientific">Pedobacter paludis</name>
    <dbReference type="NCBI Taxonomy" id="2203212"/>
    <lineage>
        <taxon>Bacteria</taxon>
        <taxon>Pseudomonadati</taxon>
        <taxon>Bacteroidota</taxon>
        <taxon>Sphingobacteriia</taxon>
        <taxon>Sphingobacteriales</taxon>
        <taxon>Sphingobacteriaceae</taxon>
        <taxon>Pedobacter</taxon>
    </lineage>
</organism>
<evidence type="ECO:0000256" key="6">
    <source>
        <dbReference type="ARBA" id="ARBA00023237"/>
    </source>
</evidence>
<keyword evidence="5 7" id="KW-0472">Membrane</keyword>
<feature type="chain" id="PRO_5016315854" evidence="8">
    <location>
        <begin position="25"/>
        <end position="1011"/>
    </location>
</feature>
<dbReference type="PROSITE" id="PS52016">
    <property type="entry name" value="TONB_DEPENDENT_REC_3"/>
    <property type="match status" value="1"/>
</dbReference>
<feature type="signal peptide" evidence="8">
    <location>
        <begin position="1"/>
        <end position="24"/>
    </location>
</feature>
<keyword evidence="3 7" id="KW-1134">Transmembrane beta strand</keyword>
<dbReference type="AlphaFoldDB" id="A0A317EW11"/>
<dbReference type="SUPFAM" id="SSF49464">
    <property type="entry name" value="Carboxypeptidase regulatory domain-like"/>
    <property type="match status" value="1"/>
</dbReference>
<dbReference type="InterPro" id="IPR008969">
    <property type="entry name" value="CarboxyPept-like_regulatory"/>
</dbReference>
<dbReference type="InterPro" id="IPR023996">
    <property type="entry name" value="TonB-dep_OMP_SusC/RagA"/>
</dbReference>
<evidence type="ECO:0000313" key="11">
    <source>
        <dbReference type="Proteomes" id="UP000245391"/>
    </source>
</evidence>
<dbReference type="InterPro" id="IPR039426">
    <property type="entry name" value="TonB-dep_rcpt-like"/>
</dbReference>
<evidence type="ECO:0000313" key="10">
    <source>
        <dbReference type="EMBL" id="PWS30642.1"/>
    </source>
</evidence>
<dbReference type="Pfam" id="PF07715">
    <property type="entry name" value="Plug"/>
    <property type="match status" value="1"/>
</dbReference>
<keyword evidence="8" id="KW-0732">Signal</keyword>
<protein>
    <submittedName>
        <fullName evidence="10">SusC/RagA family TonB-linked outer membrane protein</fullName>
    </submittedName>
</protein>
<evidence type="ECO:0000256" key="7">
    <source>
        <dbReference type="PROSITE-ProRule" id="PRU01360"/>
    </source>
</evidence>
<evidence type="ECO:0000256" key="4">
    <source>
        <dbReference type="ARBA" id="ARBA00022692"/>
    </source>
</evidence>
<feature type="domain" description="TonB-dependent receptor plug" evidence="9">
    <location>
        <begin position="118"/>
        <end position="223"/>
    </location>
</feature>
<dbReference type="Gene3D" id="2.40.170.20">
    <property type="entry name" value="TonB-dependent receptor, beta-barrel domain"/>
    <property type="match status" value="1"/>
</dbReference>
<dbReference type="InterPro" id="IPR012910">
    <property type="entry name" value="Plug_dom"/>
</dbReference>
<gene>
    <name evidence="10" type="ORF">DF947_17080</name>
</gene>
<sequence length="1011" mass="108722">MKRIFTRISVLAGICLLAINVAFAQNITVKGRVTDGGDKSTIPSVSVLVKGTQNGTQTDATGAFSINAPANATLVFTYIGYVTQEVPVNNRTTLNIVLASNSQQLDQVVVVGYGTQRKIDVTGSVASVKGEDISKQASVNPISALQGKVAGVNITNSGSPGSSPQITIRGTGTIYGNLGVLYVVDGVWFDDVSFLNPSDIENLSILKDASSQSIYGIRAANGVVLITTKKGKTGDPVISYNGSVGYKKVTNQIEMANATEYATIINELIKSNDATAAPLFANPASYGEGTNWYNQGFRNALQTNHQISVNGGTEKTTYNFSLGYTNEEGIVKTQDYTRYTAKLSNDFQVLKPLKIGYTVSGTAINSNDIDGGIFRQLYAAGPVVPVYYADGSYGDANDFGLGGGNNFNPQVTLDYFNQKSKNYRITGNVYAELTFAKHFTFRTSAGGEFAQNEVRAYAPVYQATQGQRNTQSKLDIKRDENRNWIVENTLTYKNTFGDHNITILAGTTAQRRKNYFINSAAFDVPYSSDGDLYLALGSAGTRTVGDGGSLRTSASYFGRVNYSFKDRYLLNATIRRDGASQFFNGGDLWGNFPAVGAGWVVTSEDFMKDQKVVNYLKLKGSWGKVGNAGVPVNPTTLTIAQGGNLVAFFNGVGYTGASVNSIVPSFLNWERTVGTDLGLEARFLDNRLSIETGFYNKKTQQAIFDINVLSSIGTASSKLIGNQADFQNRGFEFLATYADKTKSDFSYSVSANVGINNNKVLSVITGLNPIYGGGQGIANGALATRTVQGSPIGAFFGYQVAGIFQNAADVAASAQKTSAKPGDFKYVDTNGDGVIDGKDRVVLGNPNPKYSYGLSSTFGYKNFDLTLDIQGVADVDVYNANIAYRFGNENFSKDFYDNRWHGEGTSTTYPSANVGSTANAAPNSFYVEDGSYIRLRNIQLGYVLPASLMNKLSIKKVRVFADAQNAVNLFGYKGFTPEIGYDTGSGPTSRGIDANVYPLSATYRLGLQVTF</sequence>
<dbReference type="RefSeq" id="WP_109931260.1">
    <property type="nucleotide sequence ID" value="NZ_QGNY01000006.1"/>
</dbReference>